<feature type="region of interest" description="Disordered" evidence="1">
    <location>
        <begin position="70"/>
        <end position="108"/>
    </location>
</feature>
<name>A0ABU1RYT8_9FLAO</name>
<proteinExistence type="predicted"/>
<dbReference type="RefSeq" id="WP_310003805.1">
    <property type="nucleotide sequence ID" value="NZ_JAVDTX010000001.1"/>
</dbReference>
<reference evidence="3 4" key="1">
    <citation type="submission" date="2023-07" db="EMBL/GenBank/DDBJ databases">
        <title>Sorghum-associated microbial communities from plants grown in Nebraska, USA.</title>
        <authorList>
            <person name="Schachtman D."/>
        </authorList>
    </citation>
    <scope>NUCLEOTIDE SEQUENCE [LARGE SCALE GENOMIC DNA]</scope>
    <source>
        <strain evidence="3 4">BE124</strain>
    </source>
</reference>
<feature type="compositionally biased region" description="Basic and acidic residues" evidence="1">
    <location>
        <begin position="87"/>
        <end position="108"/>
    </location>
</feature>
<evidence type="ECO:0000313" key="3">
    <source>
        <dbReference type="EMBL" id="MDR6843925.1"/>
    </source>
</evidence>
<accession>A0ABU1RYT8</accession>
<feature type="chain" id="PRO_5046865413" description="LTXXQ motif family protein" evidence="2">
    <location>
        <begin position="19"/>
        <end position="142"/>
    </location>
</feature>
<evidence type="ECO:0000313" key="4">
    <source>
        <dbReference type="Proteomes" id="UP001261871"/>
    </source>
</evidence>
<gene>
    <name evidence="3" type="ORF">J2W95_000605</name>
</gene>
<organism evidence="3 4">
    <name type="scientific">Flavobacterium granuli</name>
    <dbReference type="NCBI Taxonomy" id="280093"/>
    <lineage>
        <taxon>Bacteria</taxon>
        <taxon>Pseudomonadati</taxon>
        <taxon>Bacteroidota</taxon>
        <taxon>Flavobacteriia</taxon>
        <taxon>Flavobacteriales</taxon>
        <taxon>Flavobacteriaceae</taxon>
        <taxon>Flavobacterium</taxon>
    </lineage>
</organism>
<dbReference type="EMBL" id="JAVDTX010000001">
    <property type="protein sequence ID" value="MDR6843925.1"/>
    <property type="molecule type" value="Genomic_DNA"/>
</dbReference>
<evidence type="ECO:0000256" key="2">
    <source>
        <dbReference type="SAM" id="SignalP"/>
    </source>
</evidence>
<feature type="signal peptide" evidence="2">
    <location>
        <begin position="1"/>
        <end position="18"/>
    </location>
</feature>
<evidence type="ECO:0008006" key="5">
    <source>
        <dbReference type="Google" id="ProtNLM"/>
    </source>
</evidence>
<sequence length="142" mass="16436">MKKLIIALIFGMGLTGFAQETTPQQNKSGMEKMTPEQRQQKHLAYLTKELTLDAKQQEAVGKILAEKSAKAQELKTQKNARKSSGKKMTDEERTAFRTKMQAEKADTEARMKTILSADQYQKWLTIREENKEKMRQRRSRNN</sequence>
<keyword evidence="2" id="KW-0732">Signal</keyword>
<keyword evidence="4" id="KW-1185">Reference proteome</keyword>
<evidence type="ECO:0000256" key="1">
    <source>
        <dbReference type="SAM" id="MobiDB-lite"/>
    </source>
</evidence>
<protein>
    <recommendedName>
        <fullName evidence="5">LTXXQ motif family protein</fullName>
    </recommendedName>
</protein>
<comment type="caution">
    <text evidence="3">The sequence shown here is derived from an EMBL/GenBank/DDBJ whole genome shotgun (WGS) entry which is preliminary data.</text>
</comment>
<dbReference type="Proteomes" id="UP001261871">
    <property type="component" value="Unassembled WGS sequence"/>
</dbReference>